<dbReference type="EMBL" id="MU865385">
    <property type="protein sequence ID" value="KAK4224703.1"/>
    <property type="molecule type" value="Genomic_DNA"/>
</dbReference>
<dbReference type="Proteomes" id="UP001301958">
    <property type="component" value="Unassembled WGS sequence"/>
</dbReference>
<reference evidence="2" key="1">
    <citation type="journal article" date="2023" name="Mol. Phylogenet. Evol.">
        <title>Genome-scale phylogeny and comparative genomics of the fungal order Sordariales.</title>
        <authorList>
            <person name="Hensen N."/>
            <person name="Bonometti L."/>
            <person name="Westerberg I."/>
            <person name="Brannstrom I.O."/>
            <person name="Guillou S."/>
            <person name="Cros-Aarteil S."/>
            <person name="Calhoun S."/>
            <person name="Haridas S."/>
            <person name="Kuo A."/>
            <person name="Mondo S."/>
            <person name="Pangilinan J."/>
            <person name="Riley R."/>
            <person name="LaButti K."/>
            <person name="Andreopoulos B."/>
            <person name="Lipzen A."/>
            <person name="Chen C."/>
            <person name="Yan M."/>
            <person name="Daum C."/>
            <person name="Ng V."/>
            <person name="Clum A."/>
            <person name="Steindorff A."/>
            <person name="Ohm R.A."/>
            <person name="Martin F."/>
            <person name="Silar P."/>
            <person name="Natvig D.O."/>
            <person name="Lalanne C."/>
            <person name="Gautier V."/>
            <person name="Ament-Velasquez S.L."/>
            <person name="Kruys A."/>
            <person name="Hutchinson M.I."/>
            <person name="Powell A.J."/>
            <person name="Barry K."/>
            <person name="Miller A.N."/>
            <person name="Grigoriev I.V."/>
            <person name="Debuchy R."/>
            <person name="Gladieux P."/>
            <person name="Hiltunen Thoren M."/>
            <person name="Johannesson H."/>
        </authorList>
    </citation>
    <scope>NUCLEOTIDE SEQUENCE</scope>
    <source>
        <strain evidence="2">CBS 990.96</strain>
    </source>
</reference>
<comment type="caution">
    <text evidence="2">The sequence shown here is derived from an EMBL/GenBank/DDBJ whole genome shotgun (WGS) entry which is preliminary data.</text>
</comment>
<evidence type="ECO:0000256" key="1">
    <source>
        <dbReference type="SAM" id="SignalP"/>
    </source>
</evidence>
<organism evidence="2 3">
    <name type="scientific">Podospora fimiseda</name>
    <dbReference type="NCBI Taxonomy" id="252190"/>
    <lineage>
        <taxon>Eukaryota</taxon>
        <taxon>Fungi</taxon>
        <taxon>Dikarya</taxon>
        <taxon>Ascomycota</taxon>
        <taxon>Pezizomycotina</taxon>
        <taxon>Sordariomycetes</taxon>
        <taxon>Sordariomycetidae</taxon>
        <taxon>Sordariales</taxon>
        <taxon>Podosporaceae</taxon>
        <taxon>Podospora</taxon>
    </lineage>
</organism>
<gene>
    <name evidence="2" type="ORF">QBC38DRAFT_288000</name>
</gene>
<dbReference type="AlphaFoldDB" id="A0AAN7GUM0"/>
<dbReference type="InterPro" id="IPR021851">
    <property type="entry name" value="DUF3455"/>
</dbReference>
<dbReference type="PANTHER" id="PTHR35567:SF3">
    <property type="entry name" value="MALATE DEHYDROGENASE"/>
    <property type="match status" value="1"/>
</dbReference>
<reference evidence="2" key="2">
    <citation type="submission" date="2023-05" db="EMBL/GenBank/DDBJ databases">
        <authorList>
            <consortium name="Lawrence Berkeley National Laboratory"/>
            <person name="Steindorff A."/>
            <person name="Hensen N."/>
            <person name="Bonometti L."/>
            <person name="Westerberg I."/>
            <person name="Brannstrom I.O."/>
            <person name="Guillou S."/>
            <person name="Cros-Aarteil S."/>
            <person name="Calhoun S."/>
            <person name="Haridas S."/>
            <person name="Kuo A."/>
            <person name="Mondo S."/>
            <person name="Pangilinan J."/>
            <person name="Riley R."/>
            <person name="Labutti K."/>
            <person name="Andreopoulos B."/>
            <person name="Lipzen A."/>
            <person name="Chen C."/>
            <person name="Yanf M."/>
            <person name="Daum C."/>
            <person name="Ng V."/>
            <person name="Clum A."/>
            <person name="Ohm R."/>
            <person name="Martin F."/>
            <person name="Silar P."/>
            <person name="Natvig D."/>
            <person name="Lalanne C."/>
            <person name="Gautier V."/>
            <person name="Ament-Velasquez S.L."/>
            <person name="Kruys A."/>
            <person name="Hutchinson M.I."/>
            <person name="Powell A.J."/>
            <person name="Barry K."/>
            <person name="Miller A.N."/>
            <person name="Grigoriev I.V."/>
            <person name="Debuchy R."/>
            <person name="Gladieux P."/>
            <person name="Thoren M.H."/>
            <person name="Johannesson H."/>
        </authorList>
    </citation>
    <scope>NUCLEOTIDE SEQUENCE</scope>
    <source>
        <strain evidence="2">CBS 990.96</strain>
    </source>
</reference>
<protein>
    <recommendedName>
        <fullName evidence="4">Malate dehydrogenase</fullName>
    </recommendedName>
</protein>
<sequence>MVSIKSLFVAAMATAAYAAPTCQTNTPALPKTGGAKELEDPAANLVLKKIALGYGIQNYTCADDQAGTDAKAAGAVAVLYDVTNFYPGTSRTGIPQPIWDKLPETVLRFAPYPLNRQPGSTYGADPVTPFPKAKDVTLPAGGPTLIKFLGHHYFDASGTPMFDLNTIGLKASVVKKEAVDAPKNAYKGTLGTGAVAWLHLIDSGKGLSQGLSTVYRVITAGGVARACSVAGKGVQSVPYTTYYYFY</sequence>
<feature type="chain" id="PRO_5042915507" description="Malate dehydrogenase" evidence="1">
    <location>
        <begin position="19"/>
        <end position="246"/>
    </location>
</feature>
<evidence type="ECO:0000313" key="2">
    <source>
        <dbReference type="EMBL" id="KAK4224703.1"/>
    </source>
</evidence>
<proteinExistence type="predicted"/>
<evidence type="ECO:0000313" key="3">
    <source>
        <dbReference type="Proteomes" id="UP001301958"/>
    </source>
</evidence>
<keyword evidence="3" id="KW-1185">Reference proteome</keyword>
<feature type="signal peptide" evidence="1">
    <location>
        <begin position="1"/>
        <end position="18"/>
    </location>
</feature>
<dbReference type="Pfam" id="PF11937">
    <property type="entry name" value="DUF3455"/>
    <property type="match status" value="1"/>
</dbReference>
<keyword evidence="1" id="KW-0732">Signal</keyword>
<evidence type="ECO:0008006" key="4">
    <source>
        <dbReference type="Google" id="ProtNLM"/>
    </source>
</evidence>
<dbReference type="PANTHER" id="PTHR35567">
    <property type="entry name" value="MALATE DEHYDROGENASE (AFU_ORTHOLOGUE AFUA_2G13800)"/>
    <property type="match status" value="1"/>
</dbReference>
<accession>A0AAN7GUM0</accession>
<name>A0AAN7GUM0_9PEZI</name>